<name>A0A846WQA5_9ACTN</name>
<dbReference type="GO" id="GO:0015209">
    <property type="term" value="F:cytosine transmembrane transporter activity"/>
    <property type="evidence" value="ECO:0007669"/>
    <property type="project" value="InterPro"/>
</dbReference>
<feature type="transmembrane region" description="Helical" evidence="2">
    <location>
        <begin position="450"/>
        <end position="471"/>
    </location>
</feature>
<feature type="compositionally biased region" description="Low complexity" evidence="1">
    <location>
        <begin position="591"/>
        <end position="611"/>
    </location>
</feature>
<feature type="transmembrane region" description="Helical" evidence="2">
    <location>
        <begin position="237"/>
        <end position="257"/>
    </location>
</feature>
<feature type="transmembrane region" description="Helical" evidence="2">
    <location>
        <begin position="166"/>
        <end position="185"/>
    </location>
</feature>
<dbReference type="AlphaFoldDB" id="A0A846WQA5"/>
<dbReference type="PANTHER" id="PTHR30569:SF0">
    <property type="entry name" value="CYTOSINE PERMEASE"/>
    <property type="match status" value="1"/>
</dbReference>
<dbReference type="InterPro" id="IPR030191">
    <property type="entry name" value="CodB"/>
</dbReference>
<feature type="transmembrane region" description="Helical" evidence="2">
    <location>
        <begin position="379"/>
        <end position="401"/>
    </location>
</feature>
<evidence type="ECO:0008006" key="5">
    <source>
        <dbReference type="Google" id="ProtNLM"/>
    </source>
</evidence>
<feature type="transmembrane region" description="Helical" evidence="2">
    <location>
        <begin position="132"/>
        <end position="154"/>
    </location>
</feature>
<dbReference type="GO" id="GO:0005886">
    <property type="term" value="C:plasma membrane"/>
    <property type="evidence" value="ECO:0007669"/>
    <property type="project" value="TreeGrafter"/>
</dbReference>
<keyword evidence="2" id="KW-0472">Membrane</keyword>
<proteinExistence type="predicted"/>
<organism evidence="3 4">
    <name type="scientific">Gordonia polyisoprenivorans</name>
    <dbReference type="NCBI Taxonomy" id="84595"/>
    <lineage>
        <taxon>Bacteria</taxon>
        <taxon>Bacillati</taxon>
        <taxon>Actinomycetota</taxon>
        <taxon>Actinomycetes</taxon>
        <taxon>Mycobacteriales</taxon>
        <taxon>Gordoniaceae</taxon>
        <taxon>Gordonia</taxon>
    </lineage>
</organism>
<feature type="transmembrane region" description="Helical" evidence="2">
    <location>
        <begin position="197"/>
        <end position="217"/>
    </location>
</feature>
<keyword evidence="2" id="KW-0812">Transmembrane</keyword>
<gene>
    <name evidence="3" type="ORF">HGA05_16525</name>
</gene>
<feature type="region of interest" description="Disordered" evidence="1">
    <location>
        <begin position="572"/>
        <end position="617"/>
    </location>
</feature>
<feature type="transmembrane region" description="Helical" evidence="2">
    <location>
        <begin position="278"/>
        <end position="311"/>
    </location>
</feature>
<protein>
    <recommendedName>
        <fullName evidence="5">Transmembrane protein</fullName>
    </recommendedName>
</protein>
<evidence type="ECO:0000256" key="1">
    <source>
        <dbReference type="SAM" id="MobiDB-lite"/>
    </source>
</evidence>
<evidence type="ECO:0000313" key="3">
    <source>
        <dbReference type="EMBL" id="NKY03176.1"/>
    </source>
</evidence>
<feature type="transmembrane region" description="Helical" evidence="2">
    <location>
        <begin position="88"/>
        <end position="111"/>
    </location>
</feature>
<evidence type="ECO:0000256" key="2">
    <source>
        <dbReference type="SAM" id="Phobius"/>
    </source>
</evidence>
<accession>A0A846WQA5</accession>
<feature type="transmembrane region" description="Helical" evidence="2">
    <location>
        <begin position="477"/>
        <end position="496"/>
    </location>
</feature>
<dbReference type="RefSeq" id="WP_006368248.1">
    <property type="nucleotide sequence ID" value="NZ_CP073075.1"/>
</dbReference>
<dbReference type="Proteomes" id="UP000563898">
    <property type="component" value="Unassembled WGS sequence"/>
</dbReference>
<reference evidence="3 4" key="1">
    <citation type="submission" date="2020-04" db="EMBL/GenBank/DDBJ databases">
        <title>MicrobeNet Type strains.</title>
        <authorList>
            <person name="Nicholson A.C."/>
        </authorList>
    </citation>
    <scope>NUCLEOTIDE SEQUENCE [LARGE SCALE GENOMIC DNA]</scope>
    <source>
        <strain evidence="3 4">ATCC BAA-14</strain>
    </source>
</reference>
<sequence>MSKKHHGADDLSAGVGEIENAEHSIIATGAQAAAARESLEDYTLRFAPRSYRKWGPGVVAISALGGIAYLADFAIGANIGIANGTGNALWGILFFAVVIVLTGYPLAYYAARYNIDLDLITRGSGFGYYGSVLTNVIFASFTFIFFALEGSIMAQGLQLGLHIPLWIGYLLSSVLIIPLVIYGMNTLAKLQVWTTPLWLIMMVLPFLYLVIKHPSAIGDFFAFSGVDSAGNPLGKGVSFAGTMLAAGVCLSLIAQIAEQIDYLRFMPPRTPENNRKWWIATLTAGPGWVFFGAIKQIVGLFLAVYLIGISIDNAGIANQPVHQFVEIYQDFLPHWLALTLAVILVVISQVKINVTNAYSGSLAWTNAFTRVTKTYPGRLVFLFFNVFIAIVLMEADMFSFLNNLLNFYANCGIAWIAVVASDIAINKYLLGISPKQPEFRRGMIHNVNPVGFGSLIVSAGASILVYFHVFGDAIQPYSPLVALVLAVVLPPILALATKGKYYLRRHDDGIDIPMYDEHGNPTDARLLCCVTGIEFERPDMIASAVPGPNGEKQYISSLALSCDRTGEHVLPAQDMSAAPTSSVTSDIAVDSTTGEPAAESTAAESPASGSPVDGSTP</sequence>
<dbReference type="PANTHER" id="PTHR30569">
    <property type="entry name" value="CYTOSINE TRANSPORTER CODB"/>
    <property type="match status" value="1"/>
</dbReference>
<feature type="transmembrane region" description="Helical" evidence="2">
    <location>
        <begin position="407"/>
        <end position="429"/>
    </location>
</feature>
<feature type="transmembrane region" description="Helical" evidence="2">
    <location>
        <begin position="331"/>
        <end position="350"/>
    </location>
</feature>
<keyword evidence="2" id="KW-1133">Transmembrane helix</keyword>
<comment type="caution">
    <text evidence="3">The sequence shown here is derived from an EMBL/GenBank/DDBJ whole genome shotgun (WGS) entry which is preliminary data.</text>
</comment>
<feature type="transmembrane region" description="Helical" evidence="2">
    <location>
        <begin position="58"/>
        <end position="82"/>
    </location>
</feature>
<evidence type="ECO:0000313" key="4">
    <source>
        <dbReference type="Proteomes" id="UP000563898"/>
    </source>
</evidence>
<dbReference type="Gene3D" id="1.10.4160.10">
    <property type="entry name" value="Hydantoin permease"/>
    <property type="match status" value="1"/>
</dbReference>
<dbReference type="EMBL" id="JAAXPC010000009">
    <property type="protein sequence ID" value="NKY03176.1"/>
    <property type="molecule type" value="Genomic_DNA"/>
</dbReference>